<keyword evidence="1" id="KW-0812">Transmembrane</keyword>
<reference evidence="3" key="1">
    <citation type="submission" date="2020-11" db="EMBL/GenBank/DDBJ databases">
        <authorList>
            <consortium name="DOE Joint Genome Institute"/>
            <person name="Ahrendt S."/>
            <person name="Riley R."/>
            <person name="Andreopoulos W."/>
            <person name="Labutti K."/>
            <person name="Pangilinan J."/>
            <person name="Ruiz-Duenas F.J."/>
            <person name="Barrasa J.M."/>
            <person name="Sanchez-Garcia M."/>
            <person name="Camarero S."/>
            <person name="Miyauchi S."/>
            <person name="Serrano A."/>
            <person name="Linde D."/>
            <person name="Babiker R."/>
            <person name="Drula E."/>
            <person name="Ayuso-Fernandez I."/>
            <person name="Pacheco R."/>
            <person name="Padilla G."/>
            <person name="Ferreira P."/>
            <person name="Barriuso J."/>
            <person name="Kellner H."/>
            <person name="Castanera R."/>
            <person name="Alfaro M."/>
            <person name="Ramirez L."/>
            <person name="Pisabarro A.G."/>
            <person name="Kuo A."/>
            <person name="Tritt A."/>
            <person name="Lipzen A."/>
            <person name="He G."/>
            <person name="Yan M."/>
            <person name="Ng V."/>
            <person name="Cullen D."/>
            <person name="Martin F."/>
            <person name="Rosso M.-N."/>
            <person name="Henrissat B."/>
            <person name="Hibbett D."/>
            <person name="Martinez A.T."/>
            <person name="Grigoriev I.V."/>
        </authorList>
    </citation>
    <scope>NUCLEOTIDE SEQUENCE</scope>
    <source>
        <strain evidence="3">CBS 506.95</strain>
    </source>
</reference>
<dbReference type="AlphaFoldDB" id="A0A9P6EBR7"/>
<evidence type="ECO:0000256" key="1">
    <source>
        <dbReference type="SAM" id="Phobius"/>
    </source>
</evidence>
<feature type="non-terminal residue" evidence="3">
    <location>
        <position position="165"/>
    </location>
</feature>
<organism evidence="3 4">
    <name type="scientific">Crepidotus variabilis</name>
    <dbReference type="NCBI Taxonomy" id="179855"/>
    <lineage>
        <taxon>Eukaryota</taxon>
        <taxon>Fungi</taxon>
        <taxon>Dikarya</taxon>
        <taxon>Basidiomycota</taxon>
        <taxon>Agaricomycotina</taxon>
        <taxon>Agaricomycetes</taxon>
        <taxon>Agaricomycetidae</taxon>
        <taxon>Agaricales</taxon>
        <taxon>Agaricineae</taxon>
        <taxon>Crepidotaceae</taxon>
        <taxon>Crepidotus</taxon>
    </lineage>
</organism>
<feature type="transmembrane region" description="Helical" evidence="1">
    <location>
        <begin position="134"/>
        <end position="161"/>
    </location>
</feature>
<keyword evidence="1" id="KW-1133">Transmembrane helix</keyword>
<gene>
    <name evidence="3" type="ORF">CPB83DRAFT_730080</name>
</gene>
<dbReference type="Proteomes" id="UP000807306">
    <property type="component" value="Unassembled WGS sequence"/>
</dbReference>
<proteinExistence type="predicted"/>
<evidence type="ECO:0000313" key="4">
    <source>
        <dbReference type="Proteomes" id="UP000807306"/>
    </source>
</evidence>
<feature type="non-terminal residue" evidence="3">
    <location>
        <position position="1"/>
    </location>
</feature>
<protein>
    <submittedName>
        <fullName evidence="3">Uncharacterized protein</fullName>
    </submittedName>
</protein>
<evidence type="ECO:0000313" key="3">
    <source>
        <dbReference type="EMBL" id="KAF9526075.1"/>
    </source>
</evidence>
<feature type="chain" id="PRO_5040325079" evidence="2">
    <location>
        <begin position="17"/>
        <end position="165"/>
    </location>
</feature>
<name>A0A9P6EBR7_9AGAR</name>
<accession>A0A9P6EBR7</accession>
<keyword evidence="1" id="KW-0472">Membrane</keyword>
<sequence length="165" mass="17098">FLVFFFLGGLASQALAFNMTVGKDKLDVSQILNIPDSPVKTACATNCSDTASKITNCANDPACLCAIETVTSLLGCESCMLNYLIKVNKPAPVPLAGSNVLMGAYAAACKEQAKVVLPANLTALTLPSTWDGPLVAVLPVGTAAIYAFFGGLFGISALYILSTLE</sequence>
<keyword evidence="4" id="KW-1185">Reference proteome</keyword>
<feature type="signal peptide" evidence="2">
    <location>
        <begin position="1"/>
        <end position="16"/>
    </location>
</feature>
<keyword evidence="2" id="KW-0732">Signal</keyword>
<comment type="caution">
    <text evidence="3">The sequence shown here is derived from an EMBL/GenBank/DDBJ whole genome shotgun (WGS) entry which is preliminary data.</text>
</comment>
<dbReference type="EMBL" id="MU157876">
    <property type="protein sequence ID" value="KAF9526075.1"/>
    <property type="molecule type" value="Genomic_DNA"/>
</dbReference>
<dbReference type="OrthoDB" id="2953532at2759"/>
<evidence type="ECO:0000256" key="2">
    <source>
        <dbReference type="SAM" id="SignalP"/>
    </source>
</evidence>